<evidence type="ECO:0000313" key="2">
    <source>
        <dbReference type="Proteomes" id="UP000012138"/>
    </source>
</evidence>
<dbReference type="EMBL" id="AKXB02000117">
    <property type="protein sequence ID" value="EMO88821.1"/>
    <property type="molecule type" value="Genomic_DNA"/>
</dbReference>
<proteinExistence type="predicted"/>
<accession>M6YAD4</accession>
<reference evidence="1 2" key="1">
    <citation type="submission" date="2013-01" db="EMBL/GenBank/DDBJ databases">
        <authorList>
            <person name="Harkins D.M."/>
            <person name="Durkin A.S."/>
            <person name="Brinkac L.M."/>
            <person name="Haft D.H."/>
            <person name="Selengut J.D."/>
            <person name="Sanka R."/>
            <person name="DePew J."/>
            <person name="Purushe J."/>
            <person name="Whelen A.C."/>
            <person name="Vinetz J.M."/>
            <person name="Sutton G.G."/>
            <person name="Nierman W.C."/>
            <person name="Fouts D.E."/>
        </authorList>
    </citation>
    <scope>NUCLEOTIDE SEQUENCE [LARGE SCALE GENOMIC DNA]</scope>
    <source>
        <strain evidence="1 2">2001034031</strain>
    </source>
</reference>
<sequence length="40" mass="4578">MRIRQSSVEKIGLSLILVEKNEDFSLSENHTFCKSNACFC</sequence>
<protein>
    <submittedName>
        <fullName evidence="1">Uncharacterized protein</fullName>
    </submittedName>
</protein>
<evidence type="ECO:0000313" key="1">
    <source>
        <dbReference type="EMBL" id="EMO88821.1"/>
    </source>
</evidence>
<dbReference type="AlphaFoldDB" id="M6YAD4"/>
<dbReference type="Proteomes" id="UP000012138">
    <property type="component" value="Unassembled WGS sequence"/>
</dbReference>
<gene>
    <name evidence="1" type="ORF">LEP1GSC024_2081</name>
</gene>
<name>M6YAD4_9LEPT</name>
<organism evidence="1 2">
    <name type="scientific">Leptospira noguchii str. 2001034031</name>
    <dbReference type="NCBI Taxonomy" id="1193053"/>
    <lineage>
        <taxon>Bacteria</taxon>
        <taxon>Pseudomonadati</taxon>
        <taxon>Spirochaetota</taxon>
        <taxon>Spirochaetia</taxon>
        <taxon>Leptospirales</taxon>
        <taxon>Leptospiraceae</taxon>
        <taxon>Leptospira</taxon>
    </lineage>
</organism>
<comment type="caution">
    <text evidence="1">The sequence shown here is derived from an EMBL/GenBank/DDBJ whole genome shotgun (WGS) entry which is preliminary data.</text>
</comment>